<dbReference type="Gene3D" id="2.40.180.10">
    <property type="entry name" value="Catalase core domain"/>
    <property type="match status" value="1"/>
</dbReference>
<dbReference type="GO" id="GO:0016491">
    <property type="term" value="F:oxidoreductase activity"/>
    <property type="evidence" value="ECO:0007669"/>
    <property type="project" value="TreeGrafter"/>
</dbReference>
<gene>
    <name evidence="3" type="ORF">FIE12Z_2607</name>
</gene>
<accession>A0A395MZ07</accession>
<dbReference type="SUPFAM" id="SSF51905">
    <property type="entry name" value="FAD/NAD(P)-binding domain"/>
    <property type="match status" value="1"/>
</dbReference>
<organism evidence="3 4">
    <name type="scientific">Fusarium flagelliforme</name>
    <dbReference type="NCBI Taxonomy" id="2675880"/>
    <lineage>
        <taxon>Eukaryota</taxon>
        <taxon>Fungi</taxon>
        <taxon>Dikarya</taxon>
        <taxon>Ascomycota</taxon>
        <taxon>Pezizomycotina</taxon>
        <taxon>Sordariomycetes</taxon>
        <taxon>Hypocreomycetidae</taxon>
        <taxon>Hypocreales</taxon>
        <taxon>Nectriaceae</taxon>
        <taxon>Fusarium</taxon>
        <taxon>Fusarium incarnatum-equiseti species complex</taxon>
    </lineage>
</organism>
<dbReference type="EMBL" id="PXXK01000050">
    <property type="protein sequence ID" value="RFN53131.1"/>
    <property type="molecule type" value="Genomic_DNA"/>
</dbReference>
<reference evidence="3 4" key="1">
    <citation type="journal article" date="2018" name="PLoS Pathog.">
        <title>Evolution of structural diversity of trichothecenes, a family of toxins produced by plant pathogenic and entomopathogenic fungi.</title>
        <authorList>
            <person name="Proctor R.H."/>
            <person name="McCormick S.P."/>
            <person name="Kim H.S."/>
            <person name="Cardoza R.E."/>
            <person name="Stanley A.M."/>
            <person name="Lindo L."/>
            <person name="Kelly A."/>
            <person name="Brown D.W."/>
            <person name="Lee T."/>
            <person name="Vaughan M.M."/>
            <person name="Alexander N.J."/>
            <person name="Busman M."/>
            <person name="Gutierrez S."/>
        </authorList>
    </citation>
    <scope>NUCLEOTIDE SEQUENCE [LARGE SCALE GENOMIC DNA]</scope>
    <source>
        <strain evidence="3 4">NRRL 13405</strain>
    </source>
</reference>
<dbReference type="InterPro" id="IPR036188">
    <property type="entry name" value="FAD/NAD-bd_sf"/>
</dbReference>
<dbReference type="InterPro" id="IPR050464">
    <property type="entry name" value="Zeta_carotene_desat/Oxidored"/>
</dbReference>
<comment type="caution">
    <text evidence="3">The sequence shown here is derived from an EMBL/GenBank/DDBJ whole genome shotgun (WGS) entry which is preliminary data.</text>
</comment>
<feature type="region of interest" description="Disordered" evidence="1">
    <location>
        <begin position="1098"/>
        <end position="1122"/>
    </location>
</feature>
<dbReference type="Pfam" id="PF13450">
    <property type="entry name" value="NAD_binding_8"/>
    <property type="match status" value="1"/>
</dbReference>
<dbReference type="PANTHER" id="PTHR42923">
    <property type="entry name" value="PROTOPORPHYRINOGEN OXIDASE"/>
    <property type="match status" value="1"/>
</dbReference>
<evidence type="ECO:0000256" key="1">
    <source>
        <dbReference type="SAM" id="MobiDB-lite"/>
    </source>
</evidence>
<dbReference type="Gene3D" id="3.50.50.60">
    <property type="entry name" value="FAD/NAD(P)-binding domain"/>
    <property type="match status" value="1"/>
</dbReference>
<evidence type="ECO:0000313" key="4">
    <source>
        <dbReference type="Proteomes" id="UP000265631"/>
    </source>
</evidence>
<dbReference type="AlphaFoldDB" id="A0A395MZ07"/>
<name>A0A395MZ07_9HYPO</name>
<sequence>MSNRNYIRWDAEGVEEIPENEEQDIKDVVDKINETQRRFYKENGHCFGGTHARTQGIVRGSMIVSDDLPMHLKQTELFSHAGEYPVICRYSSEPSDPKLDDRIPQPRGLAVKVFNVQGEMFEAGKDFSTQDIEFNSTPALDLADAKTTKEILDLRLKYGYNTKEQDSKIEERSDKELQQARNQVPNQHLESITFYSQTAYRYGDYVVKYRLVPNTPAQKKRGEETVDTKPDGVLHEWLRDFCRDNEAEYLFQVQLLEHLTEQPVEYAGSEWDSEKYPFQTVAKVLLPKQESWNEERNRFWVDHLRVDPWHGLVSFQPIGSANRLRRILYPASASFRREVNGKKEINQNTDIEALMAQNGESKGNARKRVLVVGAGAAGMSTAHHLSEHPDKFDVTLIDAVDYCGGQAFSIPIDKERHGASWCNQGVQGGSYIFHHTVTMFNRQGYHADPCELHVSFGKDDTFWNNVFPTELLVRHEKEVRRLTTLLKFMRWFEIFFALLPLKLVFKMFFFSEEFTNTIALPMTALFLGTGNETPRVPAIMFERLCTSPTYGMWYPSDKNTVVSNKPPMIVFPKFSEFYETWRKDLISRGVTVRLSTELTEIVQRNKHGVVVKLKPRTPMPDHHNPAGGDPDAPVGEEKYDELVLCCLADTAKRVLGKTASWKEKKVLGSAKFSDDITITHNDADYMKKHYENFYRDDLAVANVNGTDQTSRLNFARTEYRPMYYIKMYPEDKSKLEMCFDCTNYQSQFPEKVPFEQHIFQTIYLNKDRDSHLWSDNEIAEDKIIRKDWWHQLCHSYTHYLFVVPWMMFLNAKNHTRFAASWTLVNAHEVAVMSGIAAAVDLGATYPEDLENDKFAFLCFRLYYLLTYGKWYRRNYTSKKYVKEHGETEAAKDGKSWATGLYGSVYKGPGVSEIERSAWREDIKKGYSTAGYDHSSPTLAPELVDLRIRADDIPTYTITYASDSVCGYLSGSVQIPITCENKNRCLWELESFKYLACEIDGETTGIAHTKCLARDEALDPNLCEDDCVSNTYNLLCTNDTLPYCRTYAFPRGVRDYRCASLPPTRVSSVDFTYEGQKYPNFTISTFVDVDKSLSIPTTTSISTTTDEEPAAASTTSAAPDPEKKELSNGVIAGIAIGVVFGIIFIAAGIFCYRKKYFRRTQGSATLSESIPMGSKTNDTVVRQRPVAAEDGIEVVHEVDTSR</sequence>
<dbReference type="GO" id="GO:0020037">
    <property type="term" value="F:heme binding"/>
    <property type="evidence" value="ECO:0007669"/>
    <property type="project" value="InterPro"/>
</dbReference>
<feature type="transmembrane region" description="Helical" evidence="2">
    <location>
        <begin position="1129"/>
        <end position="1151"/>
    </location>
</feature>
<keyword evidence="2" id="KW-0812">Transmembrane</keyword>
<dbReference type="STRING" id="2594813.A0A395MZ07"/>
<dbReference type="SUPFAM" id="SSF56634">
    <property type="entry name" value="Heme-dependent catalase-like"/>
    <property type="match status" value="1"/>
</dbReference>
<keyword evidence="2" id="KW-0472">Membrane</keyword>
<dbReference type="Gene3D" id="3.30.70.1990">
    <property type="match status" value="1"/>
</dbReference>
<dbReference type="Proteomes" id="UP000265631">
    <property type="component" value="Unassembled WGS sequence"/>
</dbReference>
<dbReference type="PANTHER" id="PTHR42923:SF20">
    <property type="entry name" value="FLAVIN-CONTAINING AMINE OXIDASEDEHYDROGENASE"/>
    <property type="match status" value="1"/>
</dbReference>
<feature type="compositionally biased region" description="Low complexity" evidence="1">
    <location>
        <begin position="1098"/>
        <end position="1118"/>
    </location>
</feature>
<proteinExistence type="predicted"/>
<keyword evidence="2" id="KW-1133">Transmembrane helix</keyword>
<protein>
    <submittedName>
        <fullName evidence="3">Flavin-containing amine oxidasedehydrogenase</fullName>
    </submittedName>
</protein>
<evidence type="ECO:0000313" key="3">
    <source>
        <dbReference type="EMBL" id="RFN53131.1"/>
    </source>
</evidence>
<keyword evidence="4" id="KW-1185">Reference proteome</keyword>
<dbReference type="Gene3D" id="1.10.405.20">
    <property type="match status" value="1"/>
</dbReference>
<evidence type="ECO:0000256" key="2">
    <source>
        <dbReference type="SAM" id="Phobius"/>
    </source>
</evidence>
<dbReference type="InterPro" id="IPR020835">
    <property type="entry name" value="Catalase_sf"/>
</dbReference>